<comment type="caution">
    <text evidence="1">The sequence shown here is derived from an EMBL/GenBank/DDBJ whole genome shotgun (WGS) entry which is preliminary data.</text>
</comment>
<dbReference type="OrthoDB" id="5315444at2759"/>
<dbReference type="GeneID" id="28847097"/>
<reference evidence="1 2" key="1">
    <citation type="journal article" date="2016" name="PLoS Pathog.">
        <title>Biosynthesis of antibiotic leucinostatins in bio-control fungus Purpureocillium lilacinum and their inhibition on phytophthora revealed by genome mining.</title>
        <authorList>
            <person name="Wang G."/>
            <person name="Liu Z."/>
            <person name="Lin R."/>
            <person name="Li E."/>
            <person name="Mao Z."/>
            <person name="Ling J."/>
            <person name="Yang Y."/>
            <person name="Yin W.B."/>
            <person name="Xie B."/>
        </authorList>
    </citation>
    <scope>NUCLEOTIDE SEQUENCE [LARGE SCALE GENOMIC DNA]</scope>
    <source>
        <strain evidence="1">170</strain>
    </source>
</reference>
<dbReference type="AlphaFoldDB" id="A0A179G1T4"/>
<name>A0A179G1T4_METCM</name>
<sequence length="415" mass="46915">MACGYQTGPKFCTSPARCIIHNQPRLKLLTLPDFGGADIKGTSALTTGPPDLEIRRWWCFELKQLDPQEEDERDQTRPDVSICTALILAMAMRPFQGSKVDFKQPTGATDRGRNADHFFDVARGGHANAAAASRQPTRPIKSRTGAYGIDTAWRAPIARGEFDQTPFKLAENAMSLTGSGYIRSYSACISETDLQHKTTFHLIKNHLLQLNLSPGKMGKHNDKGKGKARAEDEVKEWGVSYMRWPSIQSLYKELTKNSLENAVDALWNNILQLYFRVENNYAIEAQASPDRKTKTKADFAVRYVHNGVPKKVILVEDKRVSDEGSGAVWTEAMKQLTDYMIQARHANRGKKEYMYGIVTVGHYSRYYTLVPGRNDLCDFIYKSEDMVYTGQPLHFKDDEECMHTLLMELVKLTSK</sequence>
<evidence type="ECO:0000313" key="1">
    <source>
        <dbReference type="EMBL" id="OAQ71301.2"/>
    </source>
</evidence>
<proteinExistence type="predicted"/>
<protein>
    <submittedName>
        <fullName evidence="1">Uncharacterized protein</fullName>
    </submittedName>
</protein>
<dbReference type="STRING" id="1380566.A0A179G1T4"/>
<dbReference type="RefSeq" id="XP_022284633.1">
    <property type="nucleotide sequence ID" value="XM_022428343.1"/>
</dbReference>
<evidence type="ECO:0000313" key="2">
    <source>
        <dbReference type="Proteomes" id="UP000078397"/>
    </source>
</evidence>
<dbReference type="EMBL" id="LSBJ02000002">
    <property type="protein sequence ID" value="OAQ71301.2"/>
    <property type="molecule type" value="Genomic_DNA"/>
</dbReference>
<dbReference type="KEGG" id="pchm:VFPPC_03623"/>
<accession>A0A179G1T4</accession>
<gene>
    <name evidence="1" type="ORF">VFPPC_03623</name>
</gene>
<organism evidence="1 2">
    <name type="scientific">Pochonia chlamydosporia 170</name>
    <dbReference type="NCBI Taxonomy" id="1380566"/>
    <lineage>
        <taxon>Eukaryota</taxon>
        <taxon>Fungi</taxon>
        <taxon>Dikarya</taxon>
        <taxon>Ascomycota</taxon>
        <taxon>Pezizomycotina</taxon>
        <taxon>Sordariomycetes</taxon>
        <taxon>Hypocreomycetidae</taxon>
        <taxon>Hypocreales</taxon>
        <taxon>Clavicipitaceae</taxon>
        <taxon>Pochonia</taxon>
    </lineage>
</organism>
<keyword evidence="2" id="KW-1185">Reference proteome</keyword>
<dbReference type="Proteomes" id="UP000078397">
    <property type="component" value="Unassembled WGS sequence"/>
</dbReference>